<dbReference type="EMBL" id="CAFAAB010000188">
    <property type="protein sequence ID" value="CAB4792469.1"/>
    <property type="molecule type" value="Genomic_DNA"/>
</dbReference>
<name>A0A6J6X7X1_9ZZZZ</name>
<accession>A0A6J6X7X1</accession>
<feature type="region of interest" description="Disordered" evidence="1">
    <location>
        <begin position="66"/>
        <end position="89"/>
    </location>
</feature>
<dbReference type="AlphaFoldDB" id="A0A6J6X7X1"/>
<gene>
    <name evidence="2" type="ORF">UFOPK2958_01321</name>
</gene>
<evidence type="ECO:0000256" key="1">
    <source>
        <dbReference type="SAM" id="MobiDB-lite"/>
    </source>
</evidence>
<sequence>MLQSFGLYLTSSERQRATLSKVTVDAIVTHCFAQGGHGSVECVVQRGNGFLAKSFGESPVAYRKKSRSPATVTARSPKAADGLLDNHNA</sequence>
<reference evidence="2" key="1">
    <citation type="submission" date="2020-05" db="EMBL/GenBank/DDBJ databases">
        <authorList>
            <person name="Chiriac C."/>
            <person name="Salcher M."/>
            <person name="Ghai R."/>
            <person name="Kavagutti S V."/>
        </authorList>
    </citation>
    <scope>NUCLEOTIDE SEQUENCE</scope>
</reference>
<protein>
    <submittedName>
        <fullName evidence="2">Unannotated protein</fullName>
    </submittedName>
</protein>
<proteinExistence type="predicted"/>
<organism evidence="2">
    <name type="scientific">freshwater metagenome</name>
    <dbReference type="NCBI Taxonomy" id="449393"/>
    <lineage>
        <taxon>unclassified sequences</taxon>
        <taxon>metagenomes</taxon>
        <taxon>ecological metagenomes</taxon>
    </lineage>
</organism>
<evidence type="ECO:0000313" key="2">
    <source>
        <dbReference type="EMBL" id="CAB4792469.1"/>
    </source>
</evidence>